<dbReference type="OrthoDB" id="8903822at2"/>
<dbReference type="EMBL" id="VRLR01000014">
    <property type="protein sequence ID" value="TXK78167.1"/>
    <property type="molecule type" value="Genomic_DNA"/>
</dbReference>
<protein>
    <recommendedName>
        <fullName evidence="3">STAS/SEC14 domain-containing protein</fullName>
    </recommendedName>
</protein>
<name>A0A5C8LNK9_9GAMM</name>
<sequence>MQRMNYHGHFTLWRENQLIVAKVYGAWSMDTAQDYATQLKDLALSMNGQPWARVVFLDQWQLGTPDFEKVMKDLMSWCVSHQLKYTAYVFQPSHLREHQLDKVINQASDTSQKKIFTHQQDALDWLNSVGFALPSLSNSKC</sequence>
<keyword evidence="2" id="KW-1185">Reference proteome</keyword>
<organism evidence="1 2">
    <name type="scientific">Rheinheimera tangshanensis</name>
    <dbReference type="NCBI Taxonomy" id="400153"/>
    <lineage>
        <taxon>Bacteria</taxon>
        <taxon>Pseudomonadati</taxon>
        <taxon>Pseudomonadota</taxon>
        <taxon>Gammaproteobacteria</taxon>
        <taxon>Chromatiales</taxon>
        <taxon>Chromatiaceae</taxon>
        <taxon>Rheinheimera</taxon>
    </lineage>
</organism>
<accession>A0A5C8LNK9</accession>
<evidence type="ECO:0000313" key="1">
    <source>
        <dbReference type="EMBL" id="TXK78167.1"/>
    </source>
</evidence>
<evidence type="ECO:0008006" key="3">
    <source>
        <dbReference type="Google" id="ProtNLM"/>
    </source>
</evidence>
<gene>
    <name evidence="1" type="ORF">FU839_16785</name>
</gene>
<dbReference type="RefSeq" id="WP_147905290.1">
    <property type="nucleotide sequence ID" value="NZ_BAAAGC010000012.1"/>
</dbReference>
<reference evidence="1 2" key="1">
    <citation type="submission" date="2019-08" db="EMBL/GenBank/DDBJ databases">
        <title>Draft genome analysis of Rheinheimera tangshanensis isolated from the roots of fresh rice plants (Oryza sativa).</title>
        <authorList>
            <person name="Yu Q."/>
            <person name="Qi Y."/>
            <person name="Zhang H."/>
            <person name="Pu J."/>
        </authorList>
    </citation>
    <scope>NUCLEOTIDE SEQUENCE [LARGE SCALE GENOMIC DNA]</scope>
    <source>
        <strain evidence="1 2">JA3-B52</strain>
    </source>
</reference>
<dbReference type="Proteomes" id="UP000321814">
    <property type="component" value="Unassembled WGS sequence"/>
</dbReference>
<evidence type="ECO:0000313" key="2">
    <source>
        <dbReference type="Proteomes" id="UP000321814"/>
    </source>
</evidence>
<comment type="caution">
    <text evidence="1">The sequence shown here is derived from an EMBL/GenBank/DDBJ whole genome shotgun (WGS) entry which is preliminary data.</text>
</comment>
<dbReference type="AlphaFoldDB" id="A0A5C8LNK9"/>
<proteinExistence type="predicted"/>